<evidence type="ECO:0000313" key="2">
    <source>
        <dbReference type="EMBL" id="KAK3602707.1"/>
    </source>
</evidence>
<keyword evidence="3" id="KW-1185">Reference proteome</keyword>
<dbReference type="AlphaFoldDB" id="A0AAE0T2Q0"/>
<accession>A0AAE0T2Q0</accession>
<sequence length="134" mass="15562">MTKSKSKRKTDIENEFENANVSYTSKCLEKYKYKSKFDSILHFLPVNAFTVVFVVLRKTLSCPYVILVKDEYAINNSSGFLHVRAVDTLLTRNEYEMKENETVEICIDSYLHDALKQTLLADDKQILTIFTIFS</sequence>
<reference evidence="2" key="3">
    <citation type="submission" date="2023-05" db="EMBL/GenBank/DDBJ databases">
        <authorList>
            <person name="Smith C.H."/>
        </authorList>
    </citation>
    <scope>NUCLEOTIDE SEQUENCE</scope>
    <source>
        <strain evidence="2">CHS0354</strain>
        <tissue evidence="2">Mantle</tissue>
    </source>
</reference>
<dbReference type="EMBL" id="JAEAOA010001055">
    <property type="protein sequence ID" value="KAK3602707.1"/>
    <property type="molecule type" value="Genomic_DNA"/>
</dbReference>
<reference evidence="2" key="1">
    <citation type="journal article" date="2021" name="Genome Biol. Evol.">
        <title>A High-Quality Reference Genome for a Parasitic Bivalve with Doubly Uniparental Inheritance (Bivalvia: Unionida).</title>
        <authorList>
            <person name="Smith C.H."/>
        </authorList>
    </citation>
    <scope>NUCLEOTIDE SEQUENCE</scope>
    <source>
        <strain evidence="2">CHS0354</strain>
    </source>
</reference>
<gene>
    <name evidence="2" type="ORF">CHS0354_017149</name>
</gene>
<reference evidence="2" key="2">
    <citation type="journal article" date="2021" name="Genome Biol. Evol.">
        <title>Developing a high-quality reference genome for a parasitic bivalve with doubly uniparental inheritance (Bivalvia: Unionida).</title>
        <authorList>
            <person name="Smith C.H."/>
        </authorList>
    </citation>
    <scope>NUCLEOTIDE SEQUENCE</scope>
    <source>
        <strain evidence="2">CHS0354</strain>
        <tissue evidence="2">Mantle</tissue>
    </source>
</reference>
<proteinExistence type="predicted"/>
<organism evidence="2 3">
    <name type="scientific">Potamilus streckersoni</name>
    <dbReference type="NCBI Taxonomy" id="2493646"/>
    <lineage>
        <taxon>Eukaryota</taxon>
        <taxon>Metazoa</taxon>
        <taxon>Spiralia</taxon>
        <taxon>Lophotrochozoa</taxon>
        <taxon>Mollusca</taxon>
        <taxon>Bivalvia</taxon>
        <taxon>Autobranchia</taxon>
        <taxon>Heteroconchia</taxon>
        <taxon>Palaeoheterodonta</taxon>
        <taxon>Unionida</taxon>
        <taxon>Unionoidea</taxon>
        <taxon>Unionidae</taxon>
        <taxon>Ambleminae</taxon>
        <taxon>Lampsilini</taxon>
        <taxon>Potamilus</taxon>
    </lineage>
</organism>
<evidence type="ECO:0000313" key="3">
    <source>
        <dbReference type="Proteomes" id="UP001195483"/>
    </source>
</evidence>
<name>A0AAE0T2Q0_9BIVA</name>
<keyword evidence="1" id="KW-0812">Transmembrane</keyword>
<protein>
    <submittedName>
        <fullName evidence="2">Uncharacterized protein</fullName>
    </submittedName>
</protein>
<dbReference type="Proteomes" id="UP001195483">
    <property type="component" value="Unassembled WGS sequence"/>
</dbReference>
<keyword evidence="1" id="KW-0472">Membrane</keyword>
<comment type="caution">
    <text evidence="2">The sequence shown here is derived from an EMBL/GenBank/DDBJ whole genome shotgun (WGS) entry which is preliminary data.</text>
</comment>
<evidence type="ECO:0000256" key="1">
    <source>
        <dbReference type="SAM" id="Phobius"/>
    </source>
</evidence>
<keyword evidence="1" id="KW-1133">Transmembrane helix</keyword>
<feature type="transmembrane region" description="Helical" evidence="1">
    <location>
        <begin position="40"/>
        <end position="56"/>
    </location>
</feature>